<dbReference type="GO" id="GO:0022857">
    <property type="term" value="F:transmembrane transporter activity"/>
    <property type="evidence" value="ECO:0007669"/>
    <property type="project" value="InterPro"/>
</dbReference>
<feature type="non-terminal residue" evidence="13">
    <location>
        <position position="1"/>
    </location>
</feature>
<dbReference type="AlphaFoldDB" id="A0A2S5KKJ5"/>
<keyword evidence="4" id="KW-0813">Transport</keyword>
<proteinExistence type="inferred from homology"/>
<evidence type="ECO:0000313" key="14">
    <source>
        <dbReference type="Proteomes" id="UP000238196"/>
    </source>
</evidence>
<comment type="function">
    <text evidence="1">Part of the binding-protein-dependent transport system for glutamine; probably responsible for the translocation of the substrate across the membrane.</text>
</comment>
<evidence type="ECO:0000256" key="1">
    <source>
        <dbReference type="ARBA" id="ARBA00003159"/>
    </source>
</evidence>
<dbReference type="PANTHER" id="PTHR30614:SF20">
    <property type="entry name" value="GLUTAMINE TRANSPORT SYSTEM PERMEASE PROTEIN GLNP"/>
    <property type="match status" value="1"/>
</dbReference>
<dbReference type="SUPFAM" id="SSF161098">
    <property type="entry name" value="MetI-like"/>
    <property type="match status" value="1"/>
</dbReference>
<feature type="transmembrane region" description="Helical" evidence="10">
    <location>
        <begin position="12"/>
        <end position="36"/>
    </location>
</feature>
<feature type="domain" description="ABC transmembrane type-1" evidence="11">
    <location>
        <begin position="13"/>
        <end position="69"/>
    </location>
</feature>
<evidence type="ECO:0000256" key="9">
    <source>
        <dbReference type="ARBA" id="ARBA00023136"/>
    </source>
</evidence>
<evidence type="ECO:0000313" key="13">
    <source>
        <dbReference type="EMBL" id="PPC75367.1"/>
    </source>
</evidence>
<dbReference type="Proteomes" id="UP000238196">
    <property type="component" value="Unassembled WGS sequence"/>
</dbReference>
<keyword evidence="8 10" id="KW-1133">Transmembrane helix</keyword>
<dbReference type="Gene3D" id="1.10.3720.10">
    <property type="entry name" value="MetI-like"/>
    <property type="match status" value="1"/>
</dbReference>
<gene>
    <name evidence="13" type="ORF">C4K68_20945</name>
    <name evidence="12" type="ORF">C4K68_26920</name>
</gene>
<comment type="subcellular location">
    <subcellularLocation>
        <location evidence="2">Cell inner membrane</location>
        <topology evidence="2">Multi-pass membrane protein</topology>
    </subcellularLocation>
</comment>
<comment type="similarity">
    <text evidence="3">Belongs to the binding-protein-dependent transport system permease family. HisMQ subfamily.</text>
</comment>
<evidence type="ECO:0000256" key="10">
    <source>
        <dbReference type="SAM" id="Phobius"/>
    </source>
</evidence>
<evidence type="ECO:0000259" key="11">
    <source>
        <dbReference type="PROSITE" id="PS50928"/>
    </source>
</evidence>
<comment type="caution">
    <text evidence="13">The sequence shown here is derived from an EMBL/GenBank/DDBJ whole genome shotgun (WGS) entry which is preliminary data.</text>
</comment>
<dbReference type="EMBL" id="PRLP01000101">
    <property type="protein sequence ID" value="PPC75367.1"/>
    <property type="molecule type" value="Genomic_DNA"/>
</dbReference>
<evidence type="ECO:0000256" key="4">
    <source>
        <dbReference type="ARBA" id="ARBA00022448"/>
    </source>
</evidence>
<protein>
    <submittedName>
        <fullName evidence="13">ABC transporter permease</fullName>
    </submittedName>
</protein>
<keyword evidence="6 10" id="KW-0812">Transmembrane</keyword>
<dbReference type="InterPro" id="IPR000515">
    <property type="entry name" value="MetI-like"/>
</dbReference>
<keyword evidence="5" id="KW-1003">Cell membrane</keyword>
<evidence type="ECO:0000256" key="3">
    <source>
        <dbReference type="ARBA" id="ARBA00010072"/>
    </source>
</evidence>
<dbReference type="PANTHER" id="PTHR30614">
    <property type="entry name" value="MEMBRANE COMPONENT OF AMINO ACID ABC TRANSPORTER"/>
    <property type="match status" value="1"/>
</dbReference>
<dbReference type="InterPro" id="IPR010065">
    <property type="entry name" value="AA_ABC_transptr_permease_3TM"/>
</dbReference>
<name>A0A2S5KKJ5_9PROT</name>
<evidence type="ECO:0000256" key="8">
    <source>
        <dbReference type="ARBA" id="ARBA00022989"/>
    </source>
</evidence>
<dbReference type="GO" id="GO:0043190">
    <property type="term" value="C:ATP-binding cassette (ABC) transporter complex"/>
    <property type="evidence" value="ECO:0007669"/>
    <property type="project" value="InterPro"/>
</dbReference>
<keyword evidence="9 10" id="KW-0472">Membrane</keyword>
<evidence type="ECO:0000256" key="2">
    <source>
        <dbReference type="ARBA" id="ARBA00004429"/>
    </source>
</evidence>
<sequence>ISNWRIGPITEGMITTLEISMASLVFAVIIGLFIGLGRISRNLAIRQLCITYIEIIRGTPLLVQIFIFY</sequence>
<accession>A0A2S5KKJ5</accession>
<evidence type="ECO:0000256" key="5">
    <source>
        <dbReference type="ARBA" id="ARBA00022475"/>
    </source>
</evidence>
<dbReference type="OrthoDB" id="7190458at2"/>
<dbReference type="GO" id="GO:0006865">
    <property type="term" value="P:amino acid transport"/>
    <property type="evidence" value="ECO:0007669"/>
    <property type="project" value="UniProtKB-KW"/>
</dbReference>
<organism evidence="13 14">
    <name type="scientific">Proteobacteria bacterium 228</name>
    <dbReference type="NCBI Taxonomy" id="2083153"/>
    <lineage>
        <taxon>Bacteria</taxon>
        <taxon>Pseudomonadati</taxon>
        <taxon>Pseudomonadota</taxon>
    </lineage>
</organism>
<dbReference type="InterPro" id="IPR043429">
    <property type="entry name" value="ArtM/GltK/GlnP/TcyL/YhdX-like"/>
</dbReference>
<keyword evidence="7" id="KW-0029">Amino-acid transport</keyword>
<evidence type="ECO:0000256" key="6">
    <source>
        <dbReference type="ARBA" id="ARBA00022692"/>
    </source>
</evidence>
<dbReference type="InterPro" id="IPR035906">
    <property type="entry name" value="MetI-like_sf"/>
</dbReference>
<dbReference type="EMBL" id="PRLP01000161">
    <property type="protein sequence ID" value="PPC74216.1"/>
    <property type="molecule type" value="Genomic_DNA"/>
</dbReference>
<reference evidence="13 14" key="1">
    <citation type="submission" date="2018-02" db="EMBL/GenBank/DDBJ databases">
        <title>novel marine gammaproteobacteria from coastal saline agro ecosystem.</title>
        <authorList>
            <person name="Krishnan R."/>
            <person name="Ramesh Kumar N."/>
        </authorList>
    </citation>
    <scope>NUCLEOTIDE SEQUENCE [LARGE SCALE GENOMIC DNA]</scope>
    <source>
        <strain evidence="13 14">228</strain>
    </source>
</reference>
<feature type="non-terminal residue" evidence="13">
    <location>
        <position position="69"/>
    </location>
</feature>
<dbReference type="NCBIfam" id="TIGR01726">
    <property type="entry name" value="HEQRo_perm_3TM"/>
    <property type="match status" value="1"/>
</dbReference>
<evidence type="ECO:0000313" key="12">
    <source>
        <dbReference type="EMBL" id="PPC74216.1"/>
    </source>
</evidence>
<dbReference type="PROSITE" id="PS50928">
    <property type="entry name" value="ABC_TM1"/>
    <property type="match status" value="1"/>
</dbReference>
<evidence type="ECO:0000256" key="7">
    <source>
        <dbReference type="ARBA" id="ARBA00022970"/>
    </source>
</evidence>